<dbReference type="InterPro" id="IPR016187">
    <property type="entry name" value="CTDL_fold"/>
</dbReference>
<reference evidence="6" key="1">
    <citation type="submission" date="2025-08" db="UniProtKB">
        <authorList>
            <consortium name="RefSeq"/>
        </authorList>
    </citation>
    <scope>IDENTIFICATION</scope>
</reference>
<dbReference type="InterPro" id="IPR018378">
    <property type="entry name" value="C-type_lectin_CS"/>
</dbReference>
<evidence type="ECO:0000313" key="6">
    <source>
        <dbReference type="RefSeq" id="XP_065663227.1"/>
    </source>
</evidence>
<feature type="transmembrane region" description="Helical" evidence="2">
    <location>
        <begin position="1283"/>
        <end position="1307"/>
    </location>
</feature>
<dbReference type="SMART" id="SM00219">
    <property type="entry name" value="TyrKc"/>
    <property type="match status" value="1"/>
</dbReference>
<feature type="domain" description="C-type lectin" evidence="4">
    <location>
        <begin position="189"/>
        <end position="313"/>
    </location>
</feature>
<dbReference type="CDD" id="cd00192">
    <property type="entry name" value="PTKc"/>
    <property type="match status" value="1"/>
</dbReference>
<name>A0ABM4CN22_HYDVU</name>
<dbReference type="PRINTS" id="PR00109">
    <property type="entry name" value="TYRKINASE"/>
</dbReference>
<dbReference type="PROSITE" id="PS50041">
    <property type="entry name" value="C_TYPE_LECTIN_2"/>
    <property type="match status" value="4"/>
</dbReference>
<dbReference type="InterPro" id="IPR011009">
    <property type="entry name" value="Kinase-like_dom_sf"/>
</dbReference>
<dbReference type="PANTHER" id="PTHR24416:SF583">
    <property type="entry name" value="RECEPTOR PROTEIN-TYROSINE KINASE"/>
    <property type="match status" value="1"/>
</dbReference>
<dbReference type="InterPro" id="IPR008266">
    <property type="entry name" value="Tyr_kinase_AS"/>
</dbReference>
<evidence type="ECO:0000259" key="3">
    <source>
        <dbReference type="PROSITE" id="PS50011"/>
    </source>
</evidence>
<dbReference type="PANTHER" id="PTHR24416">
    <property type="entry name" value="TYROSINE-PROTEIN KINASE RECEPTOR"/>
    <property type="match status" value="1"/>
</dbReference>
<keyword evidence="1" id="KW-1015">Disulfide bond</keyword>
<dbReference type="SMART" id="SM00034">
    <property type="entry name" value="CLECT"/>
    <property type="match status" value="4"/>
</dbReference>
<dbReference type="SUPFAM" id="SSF56112">
    <property type="entry name" value="Protein kinase-like (PK-like)"/>
    <property type="match status" value="1"/>
</dbReference>
<dbReference type="Gene3D" id="3.10.100.10">
    <property type="entry name" value="Mannose-Binding Protein A, subunit A"/>
    <property type="match status" value="4"/>
</dbReference>
<dbReference type="Pfam" id="PF00059">
    <property type="entry name" value="Lectin_C"/>
    <property type="match status" value="4"/>
</dbReference>
<dbReference type="SUPFAM" id="SSF56436">
    <property type="entry name" value="C-type lectin-like"/>
    <property type="match status" value="4"/>
</dbReference>
<accession>A0ABM4CN22</accession>
<evidence type="ECO:0000313" key="5">
    <source>
        <dbReference type="Proteomes" id="UP001652625"/>
    </source>
</evidence>
<sequence>MSINQRFLNKHMEWTTLKSLNFKCKMENYFGLYIVSMLHILKVSSGCDNGWLEYKTNCYFFQNKTLKGKSWLDASLSCQALGGHLLSIEDQAENIFVSNILNDSSMQKDSYWIGLNDASNNREFMWSDDTSPQFLNWLPKKPNNLKPGENCVETNSLGWNDNFCIATNGFICKLVKENNDSCVDGWLNYKNGCYFFQKRNETYDSDWESSYLSCRLKGGNLLSVEDQDENLFITSILLNYSKEDQNFWIGLNYLMSHKRFVWSDNSNWNPKILIENILQQSNDLSLTTTRCVVVNAFIWNVQNCKNRNGYICKAKKENNNSCAKSWVDYASHCYYFKNTNDSTCRDWGSSYFDCLDKGGNLLSIEDQAEMEFILNILQNYSMSTDNYWIGLTDSWYNTWLVWSDNTYLQYIHSEFRGLPYNKDDELCVKMNHKYWEINDCYSRNGFICKVKRATNEYCAEGWTGYTFYCYFIRSLNEFSGNNWFESFSSCQSMGGNLLSIENQEENLFIQNDLIKDNGGYWIGLCKVWNGLLERNKRYEWSNKTYTQFFNWMENQPDDVEGGESCVEMNSNGWNDKKCKLLNGFICKTKKVYLDYVNQREEIYLTQGFIFGTIIVLKKEYTISFNLKPMSYSKGLKSVLQLISGNNSQKYNDKSLGVWFHEDGSGRLIINAVVNGTSNYSVKTDPLILGQWSNIKVYQWLFCSKYWFAIDINGVNIHRLENSLAEHFKDVQVYVSNPWDNAQNGSISDFLIVNGKAKYIIESYNTPLVSGRIIAQIPKLNKEYLVSFDLKPKAFKIGMYNVIHLTNRVQMNNDGNETLGIWLEEDGKGRIKIGALINGKTVFYYYPIQLNIWSKIEVCQSLNGAFYVYKIKINGQVVVSMINNQAQSMANVKVYASNPWDKVQNGSIKNFFIINGVSSSEVELLDVLAKDYVNLKHEFSLSQGTMLGALSVLKKEYTISFNLNPTSYSKGLKNVLHLTLCNNHKIYGDKSLGLWFHEDGFGSLVIYAAVNGISNYSVKTDPLQLDQWHNIKICQWLQGGKYLFTVDLNNVSIHRVENSLAQDFENIKVYASSIWGASQSGLISDLLIINGKVEYIVDNYITPLVRGKLIAEIPVLDKEFFVSLDFIPNKFDSGSHNIIHFTIGSDRFNYGDITPGIWSNAQGNGVLDIASSINGYLDVHTFLTNAFTVNQWSNIVINQVFNGSFYVYKIIINEEFVFCIINNRANSFVNVKVYASNPWAEAQNGSIKNLFVINGNSTKEMKPIVILSKVILSSISHPPSSKTLVVSAAIIVPVLVVFVAVIMIIALLRYRRKTSLEPMINLNHFTIEHHNECGKLSADEWEIFPQDFVIDQKIGEGAFGTVFIAKLSSSVLLNLKNTKNKFHGITENISNVAVKLIKDSADPSELDDFSEEMTLMKEIGYHKNIVSLIGCSTIKKPLCLIVEYMEHGDLLNFLRKRRTKFSALKIDENSSVNLYTQEFQQPLKKITSTRTDDFSLGVMPNEIPLEEHWTITPDNLLSFAWQVASGMEFLSCSKLVHRDLAARNILVGAGKIVKISDFGLTRKINDELTYMSKKKRRLPIKWMSVEAIFDQLFTSFSDVWAYGVVLFEIVTLGGTPYPTISNCELLPLLKSGYRMDKPENCSEEMYNIMLQCWNEDPLQRPTFTTLREHFDEVMSQGDCYFNFEFIENTALPFSSFKTENEDDNSIEERVFQNPVHVKSIEEIKKLRDKSKDPLNKRYTDLG</sequence>
<gene>
    <name evidence="6" type="primary">LOC136085756</name>
</gene>
<feature type="domain" description="Protein kinase" evidence="3">
    <location>
        <begin position="1347"/>
        <end position="1673"/>
    </location>
</feature>
<evidence type="ECO:0000259" key="4">
    <source>
        <dbReference type="PROSITE" id="PS50041"/>
    </source>
</evidence>
<keyword evidence="2" id="KW-0812">Transmembrane</keyword>
<evidence type="ECO:0000256" key="1">
    <source>
        <dbReference type="ARBA" id="ARBA00023157"/>
    </source>
</evidence>
<dbReference type="GeneID" id="136085756"/>
<organism evidence="5 6">
    <name type="scientific">Hydra vulgaris</name>
    <name type="common">Hydra</name>
    <name type="synonym">Hydra attenuata</name>
    <dbReference type="NCBI Taxonomy" id="6087"/>
    <lineage>
        <taxon>Eukaryota</taxon>
        <taxon>Metazoa</taxon>
        <taxon>Cnidaria</taxon>
        <taxon>Hydrozoa</taxon>
        <taxon>Hydroidolina</taxon>
        <taxon>Anthoathecata</taxon>
        <taxon>Aplanulata</taxon>
        <taxon>Hydridae</taxon>
        <taxon>Hydra</taxon>
    </lineage>
</organism>
<dbReference type="Gene3D" id="1.10.510.10">
    <property type="entry name" value="Transferase(Phosphotransferase) domain 1"/>
    <property type="match status" value="1"/>
</dbReference>
<dbReference type="Proteomes" id="UP001652625">
    <property type="component" value="Chromosome 10"/>
</dbReference>
<dbReference type="InterPro" id="IPR000719">
    <property type="entry name" value="Prot_kinase_dom"/>
</dbReference>
<dbReference type="InterPro" id="IPR016186">
    <property type="entry name" value="C-type_lectin-like/link_sf"/>
</dbReference>
<dbReference type="RefSeq" id="XP_065663227.1">
    <property type="nucleotide sequence ID" value="XM_065807155.1"/>
</dbReference>
<dbReference type="InterPro" id="IPR020635">
    <property type="entry name" value="Tyr_kinase_cat_dom"/>
</dbReference>
<protein>
    <submittedName>
        <fullName evidence="6">Uncharacterized protein LOC136085756 isoform X1</fullName>
    </submittedName>
</protein>
<feature type="domain" description="C-type lectin" evidence="4">
    <location>
        <begin position="329"/>
        <end position="449"/>
    </location>
</feature>
<evidence type="ECO:0000256" key="2">
    <source>
        <dbReference type="SAM" id="Phobius"/>
    </source>
</evidence>
<keyword evidence="5" id="KW-1185">Reference proteome</keyword>
<dbReference type="InterPro" id="IPR050122">
    <property type="entry name" value="RTK"/>
</dbReference>
<dbReference type="PROSITE" id="PS00615">
    <property type="entry name" value="C_TYPE_LECTIN_1"/>
    <property type="match status" value="2"/>
</dbReference>
<dbReference type="CDD" id="cd00037">
    <property type="entry name" value="CLECT"/>
    <property type="match status" value="4"/>
</dbReference>
<feature type="domain" description="C-type lectin" evidence="4">
    <location>
        <begin position="465"/>
        <end position="587"/>
    </location>
</feature>
<dbReference type="PROSITE" id="PS00109">
    <property type="entry name" value="PROTEIN_KINASE_TYR"/>
    <property type="match status" value="1"/>
</dbReference>
<dbReference type="InterPro" id="IPR001304">
    <property type="entry name" value="C-type_lectin-like"/>
</dbReference>
<dbReference type="Pfam" id="PF07714">
    <property type="entry name" value="PK_Tyr_Ser-Thr"/>
    <property type="match status" value="1"/>
</dbReference>
<dbReference type="PROSITE" id="PS50011">
    <property type="entry name" value="PROTEIN_KINASE_DOM"/>
    <property type="match status" value="1"/>
</dbReference>
<dbReference type="InterPro" id="IPR001245">
    <property type="entry name" value="Ser-Thr/Tyr_kinase_cat_dom"/>
</dbReference>
<keyword evidence="2" id="KW-1133">Transmembrane helix</keyword>
<dbReference type="Gene3D" id="3.30.200.20">
    <property type="entry name" value="Phosphorylase Kinase, domain 1"/>
    <property type="match status" value="1"/>
</dbReference>
<keyword evidence="2" id="KW-0472">Membrane</keyword>
<proteinExistence type="predicted"/>
<feature type="domain" description="C-type lectin" evidence="4">
    <location>
        <begin position="54"/>
        <end position="173"/>
    </location>
</feature>